<sequence>MSGPFTVDDVFRGPQLLSGRSPTEVAGLLGQPEGWRVERLSRGSRAGSGWVLREYNAEGVPTGRMIQWHPGGGHHGADPYWKVSSPAGGVVRVGPQFGRGAGP</sequence>
<protein>
    <submittedName>
        <fullName evidence="1">Uncharacterized protein</fullName>
    </submittedName>
</protein>
<dbReference type="EMBL" id="CP036426">
    <property type="protein sequence ID" value="QDV38389.1"/>
    <property type="molecule type" value="Genomic_DNA"/>
</dbReference>
<dbReference type="RefSeq" id="WP_197446509.1">
    <property type="nucleotide sequence ID" value="NZ_CP036426.1"/>
</dbReference>
<organism evidence="1 2">
    <name type="scientific">Tautonia plasticadhaerens</name>
    <dbReference type="NCBI Taxonomy" id="2527974"/>
    <lineage>
        <taxon>Bacteria</taxon>
        <taxon>Pseudomonadati</taxon>
        <taxon>Planctomycetota</taxon>
        <taxon>Planctomycetia</taxon>
        <taxon>Isosphaerales</taxon>
        <taxon>Isosphaeraceae</taxon>
        <taxon>Tautonia</taxon>
    </lineage>
</organism>
<gene>
    <name evidence="1" type="ORF">ElP_63440</name>
</gene>
<dbReference type="AlphaFoldDB" id="A0A518HC22"/>
<keyword evidence="2" id="KW-1185">Reference proteome</keyword>
<dbReference type="Proteomes" id="UP000317835">
    <property type="component" value="Chromosome"/>
</dbReference>
<dbReference type="KEGG" id="tpla:ElP_63440"/>
<evidence type="ECO:0000313" key="2">
    <source>
        <dbReference type="Proteomes" id="UP000317835"/>
    </source>
</evidence>
<reference evidence="1 2" key="1">
    <citation type="submission" date="2019-02" db="EMBL/GenBank/DDBJ databases">
        <title>Deep-cultivation of Planctomycetes and their phenomic and genomic characterization uncovers novel biology.</title>
        <authorList>
            <person name="Wiegand S."/>
            <person name="Jogler M."/>
            <person name="Boedeker C."/>
            <person name="Pinto D."/>
            <person name="Vollmers J."/>
            <person name="Rivas-Marin E."/>
            <person name="Kohn T."/>
            <person name="Peeters S.H."/>
            <person name="Heuer A."/>
            <person name="Rast P."/>
            <person name="Oberbeckmann S."/>
            <person name="Bunk B."/>
            <person name="Jeske O."/>
            <person name="Meyerdierks A."/>
            <person name="Storesund J.E."/>
            <person name="Kallscheuer N."/>
            <person name="Luecker S."/>
            <person name="Lage O.M."/>
            <person name="Pohl T."/>
            <person name="Merkel B.J."/>
            <person name="Hornburger P."/>
            <person name="Mueller R.-W."/>
            <person name="Bruemmer F."/>
            <person name="Labrenz M."/>
            <person name="Spormann A.M."/>
            <person name="Op den Camp H."/>
            <person name="Overmann J."/>
            <person name="Amann R."/>
            <person name="Jetten M.S.M."/>
            <person name="Mascher T."/>
            <person name="Medema M.H."/>
            <person name="Devos D.P."/>
            <person name="Kaster A.-K."/>
            <person name="Ovreas L."/>
            <person name="Rohde M."/>
            <person name="Galperin M.Y."/>
            <person name="Jogler C."/>
        </authorList>
    </citation>
    <scope>NUCLEOTIDE SEQUENCE [LARGE SCALE GENOMIC DNA]</scope>
    <source>
        <strain evidence="1 2">ElP</strain>
    </source>
</reference>
<evidence type="ECO:0000313" key="1">
    <source>
        <dbReference type="EMBL" id="QDV38389.1"/>
    </source>
</evidence>
<proteinExistence type="predicted"/>
<name>A0A518HC22_9BACT</name>
<accession>A0A518HC22</accession>